<dbReference type="RefSeq" id="WP_238215840.1">
    <property type="nucleotide sequence ID" value="NZ_BPUS01000018.1"/>
</dbReference>
<dbReference type="AlphaFoldDB" id="A0AA37IGM4"/>
<dbReference type="GO" id="GO:0008483">
    <property type="term" value="F:transaminase activity"/>
    <property type="evidence" value="ECO:0007669"/>
    <property type="project" value="UniProtKB-KW"/>
</dbReference>
<dbReference type="InterPro" id="IPR001597">
    <property type="entry name" value="ArAA_b-elim_lyase/Thr_aldolase"/>
</dbReference>
<reference evidence="8" key="1">
    <citation type="submission" date="2022-09" db="EMBL/GenBank/DDBJ databases">
        <title>Isolation and characterization of 3-chlorobenzoate degrading bacteria from soils in Shizuoka.</title>
        <authorList>
            <person name="Ifat A."/>
            <person name="Ogawa N."/>
            <person name="Kimbara K."/>
            <person name="Moriuchi R."/>
            <person name="Dohra H."/>
            <person name="Shintani M."/>
        </authorList>
    </citation>
    <scope>NUCLEOTIDE SEQUENCE</scope>
    <source>
        <strain evidence="8">19CS4-2</strain>
    </source>
</reference>
<evidence type="ECO:0000256" key="6">
    <source>
        <dbReference type="PIRSR" id="PIRSR017617-1"/>
    </source>
</evidence>
<dbReference type="GO" id="GO:0006567">
    <property type="term" value="P:L-threonine catabolic process"/>
    <property type="evidence" value="ECO:0007669"/>
    <property type="project" value="TreeGrafter"/>
</dbReference>
<evidence type="ECO:0000256" key="5">
    <source>
        <dbReference type="ARBA" id="ARBA00023239"/>
    </source>
</evidence>
<feature type="domain" description="Aromatic amino acid beta-eliminating lyase/threonine aldolase" evidence="7">
    <location>
        <begin position="3"/>
        <end position="289"/>
    </location>
</feature>
<proteinExistence type="inferred from homology"/>
<dbReference type="Gene3D" id="3.40.640.10">
    <property type="entry name" value="Type I PLP-dependent aspartate aminotransferase-like (Major domain)"/>
    <property type="match status" value="1"/>
</dbReference>
<keyword evidence="8" id="KW-0808">Transferase</keyword>
<dbReference type="GO" id="GO:0008732">
    <property type="term" value="F:L-allo-threonine aldolase activity"/>
    <property type="evidence" value="ECO:0007669"/>
    <property type="project" value="TreeGrafter"/>
</dbReference>
<gene>
    <name evidence="8" type="ORF">CBA19CS42_29995</name>
</gene>
<keyword evidence="8" id="KW-0032">Aminotransferase</keyword>
<keyword evidence="4" id="KW-0663">Pyridoxal phosphate</keyword>
<dbReference type="PANTHER" id="PTHR48097:SF9">
    <property type="entry name" value="L-THREONINE ALDOLASE"/>
    <property type="match status" value="1"/>
</dbReference>
<feature type="modified residue" description="N6-(pyridoxal phosphate)lysine" evidence="6">
    <location>
        <position position="204"/>
    </location>
</feature>
<dbReference type="InterPro" id="IPR023603">
    <property type="entry name" value="Low_specificity_L-TA-like"/>
</dbReference>
<evidence type="ECO:0000313" key="9">
    <source>
        <dbReference type="Proteomes" id="UP001055111"/>
    </source>
</evidence>
<sequence length="365" mass="38410">MIDLRSDTCSQPTAAMRAAMASAPVGDDVYGDDPTVKELEREVAELLGKEDAVYMVTGTMTNQVAIRAHTEPGDAVLFDQNAHVYILEGGAPAAFSGVLPRLLPGVRGVFSSKDVADALGAPHRFFPATIPAPVKLLCLENTHNIGGGKVWPIEQLVGVCDAARSKGLALHLDGARLWRATAATGIPERDYAKHFDTVSVCFSKALGAPVGSALAGPRDFIARARRFKQQIGGGFRQAGIIAAEALYALRNHRTRLVEDHEHAQMLARGIASLPGIALDVASVGTNIVRFGVTSLPAGEFVEKLHAKGLYVLPSGADAVRSIPYLNISRQQIQQAIEVIASVLEPHSAAAGTLGSQAGRGAAAGY</sequence>
<comment type="caution">
    <text evidence="8">The sequence shown here is derived from an EMBL/GenBank/DDBJ whole genome shotgun (WGS) entry which is preliminary data.</text>
</comment>
<name>A0AA37IGM4_9BURK</name>
<dbReference type="InterPro" id="IPR015424">
    <property type="entry name" value="PyrdxlP-dep_Trfase"/>
</dbReference>
<keyword evidence="5" id="KW-0456">Lyase</keyword>
<protein>
    <submittedName>
        <fullName evidence="8">Aminotransferase class I/II-fold pyridoxal phosphate-dependent enzyme</fullName>
    </submittedName>
</protein>
<accession>A0AA37IGM4</accession>
<evidence type="ECO:0000256" key="2">
    <source>
        <dbReference type="ARBA" id="ARBA00006966"/>
    </source>
</evidence>
<dbReference type="GO" id="GO:0005829">
    <property type="term" value="C:cytosol"/>
    <property type="evidence" value="ECO:0007669"/>
    <property type="project" value="TreeGrafter"/>
</dbReference>
<evidence type="ECO:0000256" key="4">
    <source>
        <dbReference type="ARBA" id="ARBA00022898"/>
    </source>
</evidence>
<evidence type="ECO:0000256" key="3">
    <source>
        <dbReference type="ARBA" id="ARBA00011881"/>
    </source>
</evidence>
<dbReference type="InterPro" id="IPR015422">
    <property type="entry name" value="PyrdxlP-dep_Trfase_small"/>
</dbReference>
<dbReference type="Gene3D" id="3.90.1150.10">
    <property type="entry name" value="Aspartate Aminotransferase, domain 1"/>
    <property type="match status" value="1"/>
</dbReference>
<dbReference type="GO" id="GO:0006545">
    <property type="term" value="P:glycine biosynthetic process"/>
    <property type="evidence" value="ECO:0007669"/>
    <property type="project" value="TreeGrafter"/>
</dbReference>
<dbReference type="FunFam" id="3.40.640.10:FF:000030">
    <property type="entry name" value="Low-specificity L-threonine aldolase"/>
    <property type="match status" value="1"/>
</dbReference>
<dbReference type="Proteomes" id="UP001055111">
    <property type="component" value="Unassembled WGS sequence"/>
</dbReference>
<comment type="similarity">
    <text evidence="2">Belongs to the threonine aldolase family.</text>
</comment>
<dbReference type="Pfam" id="PF01212">
    <property type="entry name" value="Beta_elim_lyase"/>
    <property type="match status" value="1"/>
</dbReference>
<dbReference type="NCBIfam" id="NF041359">
    <property type="entry name" value="GntG_guanitoxin"/>
    <property type="match status" value="1"/>
</dbReference>
<evidence type="ECO:0000259" key="7">
    <source>
        <dbReference type="Pfam" id="PF01212"/>
    </source>
</evidence>
<comment type="cofactor">
    <cofactor evidence="1">
        <name>pyridoxal 5'-phosphate</name>
        <dbReference type="ChEBI" id="CHEBI:597326"/>
    </cofactor>
</comment>
<dbReference type="EMBL" id="BPUS01000018">
    <property type="protein sequence ID" value="GJH28837.1"/>
    <property type="molecule type" value="Genomic_DNA"/>
</dbReference>
<evidence type="ECO:0000256" key="1">
    <source>
        <dbReference type="ARBA" id="ARBA00001933"/>
    </source>
</evidence>
<organism evidence="8 9">
    <name type="scientific">Caballeronia novacaledonica</name>
    <dbReference type="NCBI Taxonomy" id="1544861"/>
    <lineage>
        <taxon>Bacteria</taxon>
        <taxon>Pseudomonadati</taxon>
        <taxon>Pseudomonadota</taxon>
        <taxon>Betaproteobacteria</taxon>
        <taxon>Burkholderiales</taxon>
        <taxon>Burkholderiaceae</taxon>
        <taxon>Caballeronia</taxon>
    </lineage>
</organism>
<evidence type="ECO:0000313" key="8">
    <source>
        <dbReference type="EMBL" id="GJH28837.1"/>
    </source>
</evidence>
<dbReference type="PIRSF" id="PIRSF017617">
    <property type="entry name" value="Thr_aldolase"/>
    <property type="match status" value="1"/>
</dbReference>
<comment type="subunit">
    <text evidence="3">Homotetramer.</text>
</comment>
<dbReference type="PANTHER" id="PTHR48097">
    <property type="entry name" value="L-THREONINE ALDOLASE-RELATED"/>
    <property type="match status" value="1"/>
</dbReference>
<dbReference type="SUPFAM" id="SSF53383">
    <property type="entry name" value="PLP-dependent transferases"/>
    <property type="match status" value="1"/>
</dbReference>
<dbReference type="InterPro" id="IPR015421">
    <property type="entry name" value="PyrdxlP-dep_Trfase_major"/>
</dbReference>